<evidence type="ECO:0000313" key="3">
    <source>
        <dbReference type="EMBL" id="NJW53482.1"/>
    </source>
</evidence>
<evidence type="ECO:0000256" key="2">
    <source>
        <dbReference type="SAM" id="MobiDB-lite"/>
    </source>
</evidence>
<dbReference type="Pfam" id="PF02412">
    <property type="entry name" value="TSP_3"/>
    <property type="match status" value="2"/>
</dbReference>
<evidence type="ECO:0008006" key="5">
    <source>
        <dbReference type="Google" id="ProtNLM"/>
    </source>
</evidence>
<keyword evidence="4" id="KW-1185">Reference proteome</keyword>
<dbReference type="Proteomes" id="UP000703674">
    <property type="component" value="Unassembled WGS sequence"/>
</dbReference>
<evidence type="ECO:0000256" key="1">
    <source>
        <dbReference type="ARBA" id="ARBA00022729"/>
    </source>
</evidence>
<comment type="caution">
    <text evidence="3">The sequence shown here is derived from an EMBL/GenBank/DDBJ whole genome shotgun (WGS) entry which is preliminary data.</text>
</comment>
<proteinExistence type="predicted"/>
<keyword evidence="1" id="KW-0732">Signal</keyword>
<dbReference type="SUPFAM" id="SSF103647">
    <property type="entry name" value="TSP type-3 repeat"/>
    <property type="match status" value="1"/>
</dbReference>
<sequence length="272" mass="28340">MVISGSLSRAEIMANFAGADEVEYEHVRFGCGDDGGETPVDSDNDGVIDENDKCPNTPAGTEVYTTGEQAGCEKQVTETDSDGDGVIDSEDNCPNTPNGATVDINGCPMDSDGDGVWNGIDQCSGTESGVEVDAVGCPVVVDECAIEDADSACTTGYLEGESGWVLIEEPEDFAGAYFLLESTSSTDPLSTITVSLSAGIPHFIINSTTEFAIQDYIIEVSQSGDGSTSVVCVAENNITASTGDTPDVELDLASGITYPFYARVQANVCPEE</sequence>
<dbReference type="InterPro" id="IPR003367">
    <property type="entry name" value="Thrombospondin_3-like_rpt"/>
</dbReference>
<reference evidence="3 4" key="1">
    <citation type="submission" date="2020-03" db="EMBL/GenBank/DDBJ databases">
        <title>Salinimicrobium sp. nov, isolated from SCS.</title>
        <authorList>
            <person name="Cao W.R."/>
        </authorList>
    </citation>
    <scope>NUCLEOTIDE SEQUENCE [LARGE SCALE GENOMIC DNA]</scope>
    <source>
        <strain evidence="4">J15B91</strain>
    </source>
</reference>
<feature type="compositionally biased region" description="Acidic residues" evidence="2">
    <location>
        <begin position="79"/>
        <end position="91"/>
    </location>
</feature>
<gene>
    <name evidence="3" type="ORF">HC175_11180</name>
</gene>
<accession>A0ABX1D094</accession>
<feature type="region of interest" description="Disordered" evidence="2">
    <location>
        <begin position="77"/>
        <end position="100"/>
    </location>
</feature>
<dbReference type="EMBL" id="JAAVJR010000005">
    <property type="protein sequence ID" value="NJW53482.1"/>
    <property type="molecule type" value="Genomic_DNA"/>
</dbReference>
<evidence type="ECO:0000313" key="4">
    <source>
        <dbReference type="Proteomes" id="UP000703674"/>
    </source>
</evidence>
<dbReference type="Gene3D" id="4.10.1080.10">
    <property type="entry name" value="TSP type-3 repeat"/>
    <property type="match status" value="1"/>
</dbReference>
<dbReference type="InterPro" id="IPR028974">
    <property type="entry name" value="TSP_type-3_rpt"/>
</dbReference>
<organism evidence="3 4">
    <name type="scientific">Salinimicrobium oceani</name>
    <dbReference type="NCBI Taxonomy" id="2722702"/>
    <lineage>
        <taxon>Bacteria</taxon>
        <taxon>Pseudomonadati</taxon>
        <taxon>Bacteroidota</taxon>
        <taxon>Flavobacteriia</taxon>
        <taxon>Flavobacteriales</taxon>
        <taxon>Flavobacteriaceae</taxon>
        <taxon>Salinimicrobium</taxon>
    </lineage>
</organism>
<protein>
    <recommendedName>
        <fullName evidence="5">Thrombospondin type 3 repeat-containing protein</fullName>
    </recommendedName>
</protein>
<name>A0ABX1D094_9FLAO</name>